<dbReference type="Proteomes" id="UP000326565">
    <property type="component" value="Unassembled WGS sequence"/>
</dbReference>
<evidence type="ECO:0000256" key="5">
    <source>
        <dbReference type="ARBA" id="ARBA00023242"/>
    </source>
</evidence>
<comment type="subcellular location">
    <subcellularLocation>
        <location evidence="1">Nucleus</location>
    </subcellularLocation>
</comment>
<dbReference type="OrthoDB" id="19261at2759"/>
<dbReference type="InterPro" id="IPR021858">
    <property type="entry name" value="Fun_TF"/>
</dbReference>
<evidence type="ECO:0000256" key="2">
    <source>
        <dbReference type="ARBA" id="ARBA00023015"/>
    </source>
</evidence>
<dbReference type="GO" id="GO:0005634">
    <property type="term" value="C:nucleus"/>
    <property type="evidence" value="ECO:0007669"/>
    <property type="project" value="UniProtKB-SubCell"/>
</dbReference>
<dbReference type="PROSITE" id="PS50048">
    <property type="entry name" value="ZN2_CY6_FUNGAL_2"/>
    <property type="match status" value="1"/>
</dbReference>
<dbReference type="Pfam" id="PF00172">
    <property type="entry name" value="Zn_clus"/>
    <property type="match status" value="1"/>
</dbReference>
<organism evidence="8 9">
    <name type="scientific">Aspergillus leporis</name>
    <dbReference type="NCBI Taxonomy" id="41062"/>
    <lineage>
        <taxon>Eukaryota</taxon>
        <taxon>Fungi</taxon>
        <taxon>Dikarya</taxon>
        <taxon>Ascomycota</taxon>
        <taxon>Pezizomycotina</taxon>
        <taxon>Eurotiomycetes</taxon>
        <taxon>Eurotiomycetidae</taxon>
        <taxon>Eurotiales</taxon>
        <taxon>Aspergillaceae</taxon>
        <taxon>Aspergillus</taxon>
        <taxon>Aspergillus subgen. Circumdati</taxon>
    </lineage>
</organism>
<dbReference type="Gene3D" id="4.10.240.10">
    <property type="entry name" value="Zn(2)-C6 fungal-type DNA-binding domain"/>
    <property type="match status" value="1"/>
</dbReference>
<proteinExistence type="predicted"/>
<keyword evidence="4" id="KW-0804">Transcription</keyword>
<dbReference type="GO" id="GO:0045944">
    <property type="term" value="P:positive regulation of transcription by RNA polymerase II"/>
    <property type="evidence" value="ECO:0007669"/>
    <property type="project" value="TreeGrafter"/>
</dbReference>
<evidence type="ECO:0000313" key="9">
    <source>
        <dbReference type="Proteomes" id="UP000326565"/>
    </source>
</evidence>
<dbReference type="GO" id="GO:0000981">
    <property type="term" value="F:DNA-binding transcription factor activity, RNA polymerase II-specific"/>
    <property type="evidence" value="ECO:0007669"/>
    <property type="project" value="InterPro"/>
</dbReference>
<keyword evidence="5" id="KW-0539">Nucleus</keyword>
<dbReference type="GO" id="GO:0008270">
    <property type="term" value="F:zinc ion binding"/>
    <property type="evidence" value="ECO:0007669"/>
    <property type="project" value="InterPro"/>
</dbReference>
<keyword evidence="3" id="KW-0238">DNA-binding</keyword>
<protein>
    <submittedName>
        <fullName evidence="8">Fungal-specific transcription factor domain-containing protein</fullName>
    </submittedName>
</protein>
<dbReference type="PANTHER" id="PTHR37534">
    <property type="entry name" value="TRANSCRIPTIONAL ACTIVATOR PROTEIN UGA3"/>
    <property type="match status" value="1"/>
</dbReference>
<evidence type="ECO:0000256" key="1">
    <source>
        <dbReference type="ARBA" id="ARBA00004123"/>
    </source>
</evidence>
<dbReference type="InterPro" id="IPR001138">
    <property type="entry name" value="Zn2Cys6_DnaBD"/>
</dbReference>
<sequence>METQLRLNSTTRQRHCWECMRRRLVCDFAQPACHKCRSAGINCPGYDEKKPLKWLAPGKVASRARQRRSATGAGRFSTASSSTSSSEEEAADKEADLPTSVGHELLGMSLRMRNLKSEACTMVEAAYYFNNYVYPDFIPIHELVPNPYLGLFPLEALHHIPMAMCYTLVYLTLGHRIHRVFPGDDRHSLMHTRSTLYQQRGLAIRSLAELMGSLSTSSIDITIGSILLFLFVDARQVQSMDWKHHFTAATELIKLRGGLPKFARSPDLEPLKPLILHLLIVGVTANTTTPPSQHIPTTSQLDLVDTMNELYGDGIYPILLCPPYLFIDMIKINSLRFQVMTSPVTESTKATAHELLEHIEAFSPENWTEERTEASTDTKEDWLLLGRIYRSSVALYCISSLQSLGIIPSNRYFTAMRTVHGTLLFTFLQKALTRARIKSCMIWPVVVAGMQAVDASPNIRHIVDEQLAELGQSLGTPAPLWASAVFHRFWASGKTGWDDCFDRAHVFVS</sequence>
<evidence type="ECO:0000259" key="7">
    <source>
        <dbReference type="PROSITE" id="PS50048"/>
    </source>
</evidence>
<dbReference type="CDD" id="cd00067">
    <property type="entry name" value="GAL4"/>
    <property type="match status" value="1"/>
</dbReference>
<feature type="region of interest" description="Disordered" evidence="6">
    <location>
        <begin position="58"/>
        <end position="96"/>
    </location>
</feature>
<dbReference type="Pfam" id="PF11951">
    <property type="entry name" value="Fungal_trans_2"/>
    <property type="match status" value="1"/>
</dbReference>
<evidence type="ECO:0000256" key="3">
    <source>
        <dbReference type="ARBA" id="ARBA00023125"/>
    </source>
</evidence>
<evidence type="ECO:0000313" key="8">
    <source>
        <dbReference type="EMBL" id="KAB8077324.1"/>
    </source>
</evidence>
<keyword evidence="9" id="KW-1185">Reference proteome</keyword>
<accession>A0A5N5XCS6</accession>
<reference evidence="8 9" key="1">
    <citation type="submission" date="2019-04" db="EMBL/GenBank/DDBJ databases">
        <title>Friends and foes A comparative genomics study of 23 Aspergillus species from section Flavi.</title>
        <authorList>
            <consortium name="DOE Joint Genome Institute"/>
            <person name="Kjaerbolling I."/>
            <person name="Vesth T."/>
            <person name="Frisvad J.C."/>
            <person name="Nybo J.L."/>
            <person name="Theobald S."/>
            <person name="Kildgaard S."/>
            <person name="Isbrandt T."/>
            <person name="Kuo A."/>
            <person name="Sato A."/>
            <person name="Lyhne E.K."/>
            <person name="Kogle M.E."/>
            <person name="Wiebenga A."/>
            <person name="Kun R.S."/>
            <person name="Lubbers R.J."/>
            <person name="Makela M.R."/>
            <person name="Barry K."/>
            <person name="Chovatia M."/>
            <person name="Clum A."/>
            <person name="Daum C."/>
            <person name="Haridas S."/>
            <person name="He G."/>
            <person name="LaButti K."/>
            <person name="Lipzen A."/>
            <person name="Mondo S."/>
            <person name="Riley R."/>
            <person name="Salamov A."/>
            <person name="Simmons B.A."/>
            <person name="Magnuson J.K."/>
            <person name="Henrissat B."/>
            <person name="Mortensen U.H."/>
            <person name="Larsen T.O."/>
            <person name="Devries R.P."/>
            <person name="Grigoriev I.V."/>
            <person name="Machida M."/>
            <person name="Baker S.E."/>
            <person name="Andersen M.R."/>
        </authorList>
    </citation>
    <scope>NUCLEOTIDE SEQUENCE [LARGE SCALE GENOMIC DNA]</scope>
    <source>
        <strain evidence="8 9">CBS 151.66</strain>
    </source>
</reference>
<keyword evidence="2" id="KW-0805">Transcription regulation</keyword>
<feature type="domain" description="Zn(2)-C6 fungal-type" evidence="7">
    <location>
        <begin position="15"/>
        <end position="43"/>
    </location>
</feature>
<dbReference type="SUPFAM" id="SSF57701">
    <property type="entry name" value="Zn2/Cys6 DNA-binding domain"/>
    <property type="match status" value="1"/>
</dbReference>
<evidence type="ECO:0000256" key="4">
    <source>
        <dbReference type="ARBA" id="ARBA00023163"/>
    </source>
</evidence>
<dbReference type="AlphaFoldDB" id="A0A5N5XCS6"/>
<dbReference type="PANTHER" id="PTHR37534:SF48">
    <property type="entry name" value="FINGER DOMAIN PROTEIN, PUTATIVE-RELATED"/>
    <property type="match status" value="1"/>
</dbReference>
<evidence type="ECO:0000256" key="6">
    <source>
        <dbReference type="SAM" id="MobiDB-lite"/>
    </source>
</evidence>
<dbReference type="InterPro" id="IPR036864">
    <property type="entry name" value="Zn2-C6_fun-type_DNA-bd_sf"/>
</dbReference>
<dbReference type="GO" id="GO:0000976">
    <property type="term" value="F:transcription cis-regulatory region binding"/>
    <property type="evidence" value="ECO:0007669"/>
    <property type="project" value="TreeGrafter"/>
</dbReference>
<name>A0A5N5XCS6_9EURO</name>
<dbReference type="EMBL" id="ML732170">
    <property type="protein sequence ID" value="KAB8077324.1"/>
    <property type="molecule type" value="Genomic_DNA"/>
</dbReference>
<gene>
    <name evidence="8" type="ORF">BDV29DRAFT_153875</name>
</gene>